<dbReference type="Pfam" id="PF01984">
    <property type="entry name" value="dsDNA_bind"/>
    <property type="match status" value="1"/>
</dbReference>
<accession>A0A507BMM2</accession>
<dbReference type="Gene3D" id="1.10.8.140">
    <property type="entry name" value="PDCD5-like"/>
    <property type="match status" value="1"/>
</dbReference>
<dbReference type="FunFam" id="1.10.8.140:FF:000006">
    <property type="entry name" value="programmed cell death protein 5-like"/>
    <property type="match status" value="1"/>
</dbReference>
<dbReference type="RefSeq" id="XP_031022881.1">
    <property type="nucleotide sequence ID" value="XM_031171149.1"/>
</dbReference>
<dbReference type="PIRSF" id="PIRSF015730">
    <property type="entry name" value="TFAR19"/>
    <property type="match status" value="1"/>
</dbReference>
<organism evidence="3 4">
    <name type="scientific">Synchytrium microbalum</name>
    <dbReference type="NCBI Taxonomy" id="1806994"/>
    <lineage>
        <taxon>Eukaryota</taxon>
        <taxon>Fungi</taxon>
        <taxon>Fungi incertae sedis</taxon>
        <taxon>Chytridiomycota</taxon>
        <taxon>Chytridiomycota incertae sedis</taxon>
        <taxon>Chytridiomycetes</taxon>
        <taxon>Synchytriales</taxon>
        <taxon>Synchytriaceae</taxon>
        <taxon>Synchytrium</taxon>
    </lineage>
</organism>
<evidence type="ECO:0008006" key="5">
    <source>
        <dbReference type="Google" id="ProtNLM"/>
    </source>
</evidence>
<dbReference type="InterPro" id="IPR002836">
    <property type="entry name" value="PDCD5-like"/>
</dbReference>
<dbReference type="PANTHER" id="PTHR10840">
    <property type="entry name" value="PROGRAMMED CELL DEATH PROTEIN 5"/>
    <property type="match status" value="1"/>
</dbReference>
<feature type="region of interest" description="Disordered" evidence="2">
    <location>
        <begin position="121"/>
        <end position="150"/>
    </location>
</feature>
<dbReference type="AlphaFoldDB" id="A0A507BMM2"/>
<reference evidence="3 4" key="1">
    <citation type="journal article" date="2019" name="Sci. Rep.">
        <title>Comparative genomics of chytrid fungi reveal insights into the obligate biotrophic and pathogenic lifestyle of Synchytrium endobioticum.</title>
        <authorList>
            <person name="van de Vossenberg B.T.L.H."/>
            <person name="Warris S."/>
            <person name="Nguyen H.D.T."/>
            <person name="van Gent-Pelzer M.P.E."/>
            <person name="Joly D.L."/>
            <person name="van de Geest H.C."/>
            <person name="Bonants P.J.M."/>
            <person name="Smith D.S."/>
            <person name="Levesque C.A."/>
            <person name="van der Lee T.A.J."/>
        </authorList>
    </citation>
    <scope>NUCLEOTIDE SEQUENCE [LARGE SCALE GENOMIC DNA]</scope>
    <source>
        <strain evidence="3 4">JEL517</strain>
    </source>
</reference>
<dbReference type="GO" id="GO:0005829">
    <property type="term" value="C:cytosol"/>
    <property type="evidence" value="ECO:0007669"/>
    <property type="project" value="TreeGrafter"/>
</dbReference>
<feature type="compositionally biased region" description="Acidic residues" evidence="2">
    <location>
        <begin position="140"/>
        <end position="150"/>
    </location>
</feature>
<dbReference type="EMBL" id="QEAO01000044">
    <property type="protein sequence ID" value="TPX31460.1"/>
    <property type="molecule type" value="Genomic_DNA"/>
</dbReference>
<evidence type="ECO:0000256" key="1">
    <source>
        <dbReference type="ARBA" id="ARBA00010490"/>
    </source>
</evidence>
<feature type="region of interest" description="Disordered" evidence="2">
    <location>
        <begin position="15"/>
        <end position="59"/>
    </location>
</feature>
<dbReference type="PANTHER" id="PTHR10840:SF0">
    <property type="entry name" value="PROGRAMMED CELL DEATH PROTEIN 5"/>
    <property type="match status" value="1"/>
</dbReference>
<dbReference type="GO" id="GO:0003677">
    <property type="term" value="F:DNA binding"/>
    <property type="evidence" value="ECO:0007669"/>
    <property type="project" value="InterPro"/>
</dbReference>
<dbReference type="Proteomes" id="UP000319731">
    <property type="component" value="Unassembled WGS sequence"/>
</dbReference>
<dbReference type="GO" id="GO:0005634">
    <property type="term" value="C:nucleus"/>
    <property type="evidence" value="ECO:0007669"/>
    <property type="project" value="TreeGrafter"/>
</dbReference>
<evidence type="ECO:0000256" key="2">
    <source>
        <dbReference type="SAM" id="MobiDB-lite"/>
    </source>
</evidence>
<dbReference type="SUPFAM" id="SSF46950">
    <property type="entry name" value="Double-stranded DNA-binding domain"/>
    <property type="match status" value="1"/>
</dbReference>
<dbReference type="STRING" id="1806994.A0A507BMM2"/>
<dbReference type="InterPro" id="IPR036883">
    <property type="entry name" value="PDCD5-like_sf"/>
</dbReference>
<dbReference type="OrthoDB" id="10252486at2759"/>
<evidence type="ECO:0000313" key="4">
    <source>
        <dbReference type="Proteomes" id="UP000319731"/>
    </source>
</evidence>
<protein>
    <recommendedName>
        <fullName evidence="5">Programmed cell death protein 5</fullName>
    </recommendedName>
</protein>
<dbReference type="GeneID" id="42006446"/>
<proteinExistence type="inferred from homology"/>
<gene>
    <name evidence="3" type="ORF">SmJEL517_g05223</name>
</gene>
<keyword evidence="4" id="KW-1185">Reference proteome</keyword>
<comment type="similarity">
    <text evidence="1">Belongs to the PDCD5 family.</text>
</comment>
<name>A0A507BMM2_9FUNG</name>
<comment type="caution">
    <text evidence="3">The sequence shown here is derived from an EMBL/GenBank/DDBJ whole genome shotgun (WGS) entry which is preliminary data.</text>
</comment>
<evidence type="ECO:0000313" key="3">
    <source>
        <dbReference type="EMBL" id="TPX31460.1"/>
    </source>
</evidence>
<sequence length="150" mass="16675">MEDDELAAIRAKRMAQLKGSSGGAPAGMTGLPPGMNIPGMTGGQGQGNQAEDAEKRKQMEEMRRTMLVQILDNDARERLARISIVKPDKSRAVEDLIIRMAQTGQLRSKVNEKQLIDMLEQINSSSKPETKVKVARRRDDDDDDDEDYGF</sequence>